<gene>
    <name evidence="2" type="ORF">ODALV1_LOCUS19958</name>
</gene>
<name>A0ABP1R8N4_9HEXA</name>
<protein>
    <submittedName>
        <fullName evidence="2">Uncharacterized protein</fullName>
    </submittedName>
</protein>
<reference evidence="2 3" key="1">
    <citation type="submission" date="2024-08" db="EMBL/GenBank/DDBJ databases">
        <authorList>
            <person name="Cucini C."/>
            <person name="Frati F."/>
        </authorList>
    </citation>
    <scope>NUCLEOTIDE SEQUENCE [LARGE SCALE GENOMIC DNA]</scope>
</reference>
<keyword evidence="3" id="KW-1185">Reference proteome</keyword>
<evidence type="ECO:0000313" key="2">
    <source>
        <dbReference type="EMBL" id="CAL8122797.1"/>
    </source>
</evidence>
<accession>A0ABP1R8N4</accession>
<feature type="signal peptide" evidence="1">
    <location>
        <begin position="1"/>
        <end position="24"/>
    </location>
</feature>
<proteinExistence type="predicted"/>
<organism evidence="2 3">
    <name type="scientific">Orchesella dallaii</name>
    <dbReference type="NCBI Taxonomy" id="48710"/>
    <lineage>
        <taxon>Eukaryota</taxon>
        <taxon>Metazoa</taxon>
        <taxon>Ecdysozoa</taxon>
        <taxon>Arthropoda</taxon>
        <taxon>Hexapoda</taxon>
        <taxon>Collembola</taxon>
        <taxon>Entomobryomorpha</taxon>
        <taxon>Entomobryoidea</taxon>
        <taxon>Orchesellidae</taxon>
        <taxon>Orchesellinae</taxon>
        <taxon>Orchesella</taxon>
    </lineage>
</organism>
<evidence type="ECO:0000256" key="1">
    <source>
        <dbReference type="SAM" id="SignalP"/>
    </source>
</evidence>
<evidence type="ECO:0000313" key="3">
    <source>
        <dbReference type="Proteomes" id="UP001642540"/>
    </source>
</evidence>
<dbReference type="EMBL" id="CAXLJM020000068">
    <property type="protein sequence ID" value="CAL8122797.1"/>
    <property type="molecule type" value="Genomic_DNA"/>
</dbReference>
<comment type="caution">
    <text evidence="2">The sequence shown here is derived from an EMBL/GenBank/DDBJ whole genome shotgun (WGS) entry which is preliminary data.</text>
</comment>
<dbReference type="Proteomes" id="UP001642540">
    <property type="component" value="Unassembled WGS sequence"/>
</dbReference>
<keyword evidence="1" id="KW-0732">Signal</keyword>
<sequence length="89" mass="9572">MVSFYQLVIVLLGILALVVYHTEGQIMSINGEATNTPATVVELFNRQTQMSNRLAGSVRTTGCPYGKKYSFILKSCIESIAVSGDGVIG</sequence>
<feature type="chain" id="PRO_5046889661" evidence="1">
    <location>
        <begin position="25"/>
        <end position="89"/>
    </location>
</feature>